<dbReference type="Proteomes" id="UP000682782">
    <property type="component" value="Chromosome"/>
</dbReference>
<name>A0AC61MUP1_9FIRM</name>
<evidence type="ECO:0000313" key="2">
    <source>
        <dbReference type="Proteomes" id="UP000682782"/>
    </source>
</evidence>
<proteinExistence type="predicted"/>
<reference evidence="1" key="1">
    <citation type="submission" date="2021-01" db="EMBL/GenBank/DDBJ databases">
        <title>Complete genome sequence of Clostridiales bacterium R-7.</title>
        <authorList>
            <person name="Mahoney-Kurpe S.C."/>
            <person name="Palevich N."/>
            <person name="Koike S."/>
            <person name="Moon C.D."/>
            <person name="Attwood G.T."/>
        </authorList>
    </citation>
    <scope>NUCLEOTIDE SEQUENCE</scope>
    <source>
        <strain evidence="1">R-7</strain>
    </source>
</reference>
<gene>
    <name evidence="1" type="ORF">JYE49_09330</name>
</gene>
<accession>A0AC61MUP1</accession>
<sequence length="185" mass="20556">MKKLLSLVLAAMMLFSLSAVAMAEDEEAGFDEFELGVEGEQEVGFMTMAMVYFQPVDMAPVDQATAKENTDLHIEVDLTANENGYAFPVDQWVPYLTIDFVIRDTEGKEVTSGSMMPMAASDGPHYGNNIKLADGEYSITLYIKSPAENGYLLHVDSETGVDAKDGFWTEPLEATWTGWKFVKQW</sequence>
<dbReference type="EMBL" id="CP068393">
    <property type="protein sequence ID" value="QUC66070.1"/>
    <property type="molecule type" value="Genomic_DNA"/>
</dbReference>
<evidence type="ECO:0000313" key="1">
    <source>
        <dbReference type="EMBL" id="QUC66070.1"/>
    </source>
</evidence>
<organism evidence="1 2">
    <name type="scientific">Aristaeella hokkaidonensis</name>
    <dbReference type="NCBI Taxonomy" id="3046382"/>
    <lineage>
        <taxon>Bacteria</taxon>
        <taxon>Bacillati</taxon>
        <taxon>Bacillota</taxon>
        <taxon>Clostridia</taxon>
        <taxon>Eubacteriales</taxon>
        <taxon>Aristaeellaceae</taxon>
        <taxon>Aristaeella</taxon>
    </lineage>
</organism>
<protein>
    <submittedName>
        <fullName evidence="1">Iron transporter</fullName>
    </submittedName>
</protein>
<keyword evidence="2" id="KW-1185">Reference proteome</keyword>